<accession>A0A1N7J1J3</accession>
<gene>
    <name evidence="1" type="ORF">SAMN05421687_103175</name>
</gene>
<dbReference type="AlphaFoldDB" id="A0A1N7J1J3"/>
<dbReference type="Proteomes" id="UP000187608">
    <property type="component" value="Unassembled WGS sequence"/>
</dbReference>
<evidence type="ECO:0000313" key="1">
    <source>
        <dbReference type="EMBL" id="SIS43144.1"/>
    </source>
</evidence>
<keyword evidence="2" id="KW-1185">Reference proteome</keyword>
<reference evidence="2" key="1">
    <citation type="submission" date="2017-01" db="EMBL/GenBank/DDBJ databases">
        <authorList>
            <person name="Varghese N."/>
            <person name="Submissions S."/>
        </authorList>
    </citation>
    <scope>NUCLEOTIDE SEQUENCE [LARGE SCALE GENOMIC DNA]</scope>
    <source>
        <strain evidence="2">DSM 23127</strain>
    </source>
</reference>
<name>A0A1N7J1J3_9BACI</name>
<evidence type="ECO:0000313" key="2">
    <source>
        <dbReference type="Proteomes" id="UP000187608"/>
    </source>
</evidence>
<protein>
    <submittedName>
        <fullName evidence="1">Uncharacterized protein</fullName>
    </submittedName>
</protein>
<proteinExistence type="predicted"/>
<dbReference type="STRING" id="570947.SAMN05421687_103175"/>
<sequence length="52" mass="6161">MMNLTSVCLDGPLYSVKMILKFIDNRYTTTYNFNREMNRVKLSEYSNVTLCE</sequence>
<organism evidence="1 2">
    <name type="scientific">Salimicrobium flavidum</name>
    <dbReference type="NCBI Taxonomy" id="570947"/>
    <lineage>
        <taxon>Bacteria</taxon>
        <taxon>Bacillati</taxon>
        <taxon>Bacillota</taxon>
        <taxon>Bacilli</taxon>
        <taxon>Bacillales</taxon>
        <taxon>Bacillaceae</taxon>
        <taxon>Salimicrobium</taxon>
    </lineage>
</organism>
<dbReference type="EMBL" id="FTOC01000003">
    <property type="protein sequence ID" value="SIS43144.1"/>
    <property type="molecule type" value="Genomic_DNA"/>
</dbReference>